<dbReference type="RefSeq" id="WP_069662526.1">
    <property type="nucleotide sequence ID" value="NZ_JBHUJJ010000002.1"/>
</dbReference>
<feature type="transmembrane region" description="Helical" evidence="1">
    <location>
        <begin position="7"/>
        <end position="28"/>
    </location>
</feature>
<name>A0A1E5H104_9ENTE</name>
<feature type="transmembrane region" description="Helical" evidence="1">
    <location>
        <begin position="48"/>
        <end position="66"/>
    </location>
</feature>
<reference evidence="3" key="1">
    <citation type="submission" date="2016-09" db="EMBL/GenBank/DDBJ databases">
        <authorList>
            <person name="Gulvik C.A."/>
        </authorList>
    </citation>
    <scope>NUCLEOTIDE SEQUENCE [LARGE SCALE GENOMIC DNA]</scope>
    <source>
        <strain evidence="3">LMG 8895</strain>
    </source>
</reference>
<proteinExistence type="predicted"/>
<accession>A0A1E5H104</accession>
<gene>
    <name evidence="2" type="ORF">BCR25_15870</name>
</gene>
<dbReference type="AlphaFoldDB" id="A0A1E5H104"/>
<keyword evidence="1" id="KW-1133">Transmembrane helix</keyword>
<dbReference type="EMBL" id="MIJY01000005">
    <property type="protein sequence ID" value="OEG18677.1"/>
    <property type="molecule type" value="Genomic_DNA"/>
</dbReference>
<dbReference type="Proteomes" id="UP000095094">
    <property type="component" value="Unassembled WGS sequence"/>
</dbReference>
<comment type="caution">
    <text evidence="2">The sequence shown here is derived from an EMBL/GenBank/DDBJ whole genome shotgun (WGS) entry which is preliminary data.</text>
</comment>
<sequence>MRILTNLMYLAVHFLQVSITLIVLLFSAHVGTYGNYIFDPVDFLSRNALVVSILSALVSGIIQLKIKYSAVSKKSRGMLQ</sequence>
<keyword evidence="1" id="KW-0812">Transmembrane</keyword>
<keyword evidence="1" id="KW-0472">Membrane</keyword>
<evidence type="ECO:0000313" key="3">
    <source>
        <dbReference type="Proteomes" id="UP000095094"/>
    </source>
</evidence>
<evidence type="ECO:0000313" key="2">
    <source>
        <dbReference type="EMBL" id="OEG18677.1"/>
    </source>
</evidence>
<protein>
    <submittedName>
        <fullName evidence="2">Uncharacterized protein</fullName>
    </submittedName>
</protein>
<keyword evidence="3" id="KW-1185">Reference proteome</keyword>
<organism evidence="2 3">
    <name type="scientific">Enterococcus termitis</name>
    <dbReference type="NCBI Taxonomy" id="332950"/>
    <lineage>
        <taxon>Bacteria</taxon>
        <taxon>Bacillati</taxon>
        <taxon>Bacillota</taxon>
        <taxon>Bacilli</taxon>
        <taxon>Lactobacillales</taxon>
        <taxon>Enterococcaceae</taxon>
        <taxon>Enterococcus</taxon>
    </lineage>
</organism>
<evidence type="ECO:0000256" key="1">
    <source>
        <dbReference type="SAM" id="Phobius"/>
    </source>
</evidence>